<evidence type="ECO:0000313" key="4">
    <source>
        <dbReference type="Proteomes" id="UP000007148"/>
    </source>
</evidence>
<protein>
    <submittedName>
        <fullName evidence="3">Uncharacterized protein</fullName>
    </submittedName>
</protein>
<evidence type="ECO:0000313" key="3">
    <source>
        <dbReference type="EMBL" id="CCA68174.1"/>
    </source>
</evidence>
<dbReference type="EMBL" id="CAFZ01000027">
    <property type="protein sequence ID" value="CCA68174.1"/>
    <property type="molecule type" value="Genomic_DNA"/>
</dbReference>
<feature type="compositionally biased region" description="Polar residues" evidence="1">
    <location>
        <begin position="27"/>
        <end position="36"/>
    </location>
</feature>
<proteinExistence type="predicted"/>
<organism evidence="3 4">
    <name type="scientific">Serendipita indica (strain DSM 11827)</name>
    <name type="common">Root endophyte fungus</name>
    <name type="synonym">Piriformospora indica</name>
    <dbReference type="NCBI Taxonomy" id="1109443"/>
    <lineage>
        <taxon>Eukaryota</taxon>
        <taxon>Fungi</taxon>
        <taxon>Dikarya</taxon>
        <taxon>Basidiomycota</taxon>
        <taxon>Agaricomycotina</taxon>
        <taxon>Agaricomycetes</taxon>
        <taxon>Sebacinales</taxon>
        <taxon>Serendipitaceae</taxon>
        <taxon>Serendipita</taxon>
    </lineage>
</organism>
<feature type="transmembrane region" description="Helical" evidence="2">
    <location>
        <begin position="371"/>
        <end position="396"/>
    </location>
</feature>
<comment type="caution">
    <text evidence="3">The sequence shown here is derived from an EMBL/GenBank/DDBJ whole genome shotgun (WGS) entry which is preliminary data.</text>
</comment>
<dbReference type="eggNOG" id="ENOG502SPP2">
    <property type="taxonomic scope" value="Eukaryota"/>
</dbReference>
<sequence>MASPYEKAPTSPSTPGYLDAQRKPDTLVQSPTSDQMDSTEKFRVSEDPNPSSSLPYKDRPVPERKYTKQWFKRSWNTAVHGGRLPRMIYAGVGFCIIVIWFGIMLAFSREEQDYKGKAGRGQTIRADGAPTQAPTLRNGQFGLSGSYIQFDAMKHMLTITWSGIYRKINGSEWVALGDRYDEDSISYYVPFGIYRDVDALPWDFLWNSTSEKIVQNGTFFLELPEVTDVDSDQTLGYMYRVDNLTAAPVGYIGAHKWDSFDTEIGFVQTEGGNIWNAPLRGYPFDEWEGSISFSAADTYANNNQGTPGGNVFELATVIMKDATLNWRFEVTANNTCALKNVTLDWTDISTFAHSCNMEIKFKGIRPPVVKFAAVSAVIVNWTSALFIFVLTCEAIVMRRRYMLEGTDILSVCFTALFALPTIRALLPGAPEYGATLDLVGVLPCTVLVALCTVAVAIAKLNKRKHAVLGDKEQ</sequence>
<name>G4TA24_SERID</name>
<evidence type="ECO:0000256" key="1">
    <source>
        <dbReference type="SAM" id="MobiDB-lite"/>
    </source>
</evidence>
<dbReference type="OrthoDB" id="2923771at2759"/>
<dbReference type="HOGENOM" id="CLU_041457_0_0_1"/>
<gene>
    <name evidence="3" type="ORF">PIIN_02040</name>
</gene>
<keyword evidence="4" id="KW-1185">Reference proteome</keyword>
<feature type="region of interest" description="Disordered" evidence="1">
    <location>
        <begin position="1"/>
        <end position="60"/>
    </location>
</feature>
<reference evidence="3 4" key="1">
    <citation type="journal article" date="2011" name="PLoS Pathog.">
        <title>Endophytic Life Strategies Decoded by Genome and Transcriptome Analyses of the Mutualistic Root Symbiont Piriformospora indica.</title>
        <authorList>
            <person name="Zuccaro A."/>
            <person name="Lahrmann U."/>
            <person name="Guldener U."/>
            <person name="Langen G."/>
            <person name="Pfiffi S."/>
            <person name="Biedenkopf D."/>
            <person name="Wong P."/>
            <person name="Samans B."/>
            <person name="Grimm C."/>
            <person name="Basiewicz M."/>
            <person name="Murat C."/>
            <person name="Martin F."/>
            <person name="Kogel K.H."/>
        </authorList>
    </citation>
    <scope>NUCLEOTIDE SEQUENCE [LARGE SCALE GENOMIC DNA]</scope>
    <source>
        <strain evidence="3 4">DSM 11827</strain>
    </source>
</reference>
<dbReference type="InParanoid" id="G4TA24"/>
<accession>G4TA24</accession>
<keyword evidence="2" id="KW-1133">Transmembrane helix</keyword>
<keyword evidence="2" id="KW-0812">Transmembrane</keyword>
<dbReference type="STRING" id="1109443.G4TA24"/>
<keyword evidence="2" id="KW-0472">Membrane</keyword>
<dbReference type="AlphaFoldDB" id="G4TA24"/>
<feature type="transmembrane region" description="Helical" evidence="2">
    <location>
        <begin position="438"/>
        <end position="458"/>
    </location>
</feature>
<feature type="transmembrane region" description="Helical" evidence="2">
    <location>
        <begin position="87"/>
        <end position="107"/>
    </location>
</feature>
<evidence type="ECO:0000256" key="2">
    <source>
        <dbReference type="SAM" id="Phobius"/>
    </source>
</evidence>
<feature type="transmembrane region" description="Helical" evidence="2">
    <location>
        <begin position="408"/>
        <end position="426"/>
    </location>
</feature>
<dbReference type="Proteomes" id="UP000007148">
    <property type="component" value="Unassembled WGS sequence"/>
</dbReference>